<keyword evidence="3" id="KW-1185">Reference proteome</keyword>
<dbReference type="InterPro" id="IPR018713">
    <property type="entry name" value="MPAB/Lcp_cat_dom"/>
</dbReference>
<evidence type="ECO:0000313" key="2">
    <source>
        <dbReference type="EMBL" id="SJM59006.1"/>
    </source>
</evidence>
<organism evidence="2 3">
    <name type="scientific">Arthrobacter rhombi</name>
    <dbReference type="NCBI Taxonomy" id="71253"/>
    <lineage>
        <taxon>Bacteria</taxon>
        <taxon>Bacillati</taxon>
        <taxon>Actinomycetota</taxon>
        <taxon>Actinomycetes</taxon>
        <taxon>Micrococcales</taxon>
        <taxon>Micrococcaceae</taxon>
        <taxon>Arthrobacter</taxon>
    </lineage>
</organism>
<accession>A0A1R4FSW2</accession>
<feature type="domain" description="ER-bound oxygenase mpaB/mpaB'/Rubber oxygenase catalytic" evidence="1">
    <location>
        <begin position="4"/>
        <end position="226"/>
    </location>
</feature>
<dbReference type="PANTHER" id="PTHR36151:SF3">
    <property type="entry name" value="ER-BOUND OXYGENASE MPAB_MPAB'_RUBBER OXYGENASE CATALYTIC DOMAIN-CONTAINING PROTEIN"/>
    <property type="match status" value="1"/>
</dbReference>
<gene>
    <name evidence="2" type="ORF">FM101_05620</name>
</gene>
<evidence type="ECO:0000259" key="1">
    <source>
        <dbReference type="Pfam" id="PF09995"/>
    </source>
</evidence>
<evidence type="ECO:0000313" key="3">
    <source>
        <dbReference type="Proteomes" id="UP000195913"/>
    </source>
</evidence>
<name>A0A1R4FSW2_9MICC</name>
<sequence length="263" mass="28537">MAPESVMLAGAGRAILLQLAYPPVGHGVSRHSGFVEDPLARLHGTLTYIYALTNGTDAQAEAARAWVERAHAPVYSGAAEDGSHPAYDAHDPHAQLWVAATLYDSAMIVYEAVFGLLPGETAEKIYREYSVLGTALRVPEGAWPATRADFAAYWQEMNNELMVDRTIMRVGRALLAARNAPAWVRLSMPVARILTAGLLTPQLRTAYGLRYGTGQDAVFRALMRGLALVFPRLPATIRHAPMHYYLARLDGAASSTHDTEGAP</sequence>
<dbReference type="GO" id="GO:0016491">
    <property type="term" value="F:oxidoreductase activity"/>
    <property type="evidence" value="ECO:0007669"/>
    <property type="project" value="InterPro"/>
</dbReference>
<reference evidence="2 3" key="1">
    <citation type="submission" date="2017-02" db="EMBL/GenBank/DDBJ databases">
        <authorList>
            <person name="Peterson S.W."/>
        </authorList>
    </citation>
    <scope>NUCLEOTIDE SEQUENCE [LARGE SCALE GENOMIC DNA]</scope>
    <source>
        <strain evidence="2 3">B Ar 00.02</strain>
    </source>
</reference>
<dbReference type="Pfam" id="PF09995">
    <property type="entry name" value="MPAB_Lcp_cat"/>
    <property type="match status" value="1"/>
</dbReference>
<dbReference type="Proteomes" id="UP000195913">
    <property type="component" value="Unassembled WGS sequence"/>
</dbReference>
<dbReference type="EMBL" id="FUHW01000022">
    <property type="protein sequence ID" value="SJM59006.1"/>
    <property type="molecule type" value="Genomic_DNA"/>
</dbReference>
<dbReference type="AlphaFoldDB" id="A0A1R4FSW2"/>
<dbReference type="PANTHER" id="PTHR36151">
    <property type="entry name" value="BLR2777 PROTEIN"/>
    <property type="match status" value="1"/>
</dbReference>
<protein>
    <recommendedName>
        <fullName evidence="1">ER-bound oxygenase mpaB/mpaB'/Rubber oxygenase catalytic domain-containing protein</fullName>
    </recommendedName>
</protein>
<proteinExistence type="predicted"/>